<reference evidence="2 3" key="1">
    <citation type="submission" date="2021-03" db="EMBL/GenBank/DDBJ databases">
        <title>Sequencing the genomes of 1000 actinobacteria strains.</title>
        <authorList>
            <person name="Klenk H.-P."/>
        </authorList>
    </citation>
    <scope>NUCLEOTIDE SEQUENCE [LARGE SCALE GENOMIC DNA]</scope>
    <source>
        <strain evidence="2 3">DSM 45516</strain>
    </source>
</reference>
<accession>A0ABS4QQ99</accession>
<protein>
    <recommendedName>
        <fullName evidence="4">DUF4235 domain-containing protein</fullName>
    </recommendedName>
</protein>
<organism evidence="2 3">
    <name type="scientific">Nocardia goodfellowii</name>
    <dbReference type="NCBI Taxonomy" id="882446"/>
    <lineage>
        <taxon>Bacteria</taxon>
        <taxon>Bacillati</taxon>
        <taxon>Actinomycetota</taxon>
        <taxon>Actinomycetes</taxon>
        <taxon>Mycobacteriales</taxon>
        <taxon>Nocardiaceae</taxon>
        <taxon>Nocardia</taxon>
    </lineage>
</organism>
<dbReference type="RefSeq" id="WP_209897089.1">
    <property type="nucleotide sequence ID" value="NZ_JAGGMR010000001.1"/>
</dbReference>
<feature type="transmembrane region" description="Helical" evidence="1">
    <location>
        <begin position="51"/>
        <end position="68"/>
    </location>
</feature>
<sequence length="85" mass="8886">MRTLYKPLEMLISVLGGLLAGAVFSKVWGLLTGEDEAPDATAKDHGWQEVLAAAALQGAIFGLVRAALNRAGATGYKSVTGTWPD</sequence>
<name>A0ABS4QQ99_9NOCA</name>
<dbReference type="Proteomes" id="UP001519325">
    <property type="component" value="Unassembled WGS sequence"/>
</dbReference>
<evidence type="ECO:0008006" key="4">
    <source>
        <dbReference type="Google" id="ProtNLM"/>
    </source>
</evidence>
<evidence type="ECO:0000313" key="2">
    <source>
        <dbReference type="EMBL" id="MBP2193891.1"/>
    </source>
</evidence>
<evidence type="ECO:0000256" key="1">
    <source>
        <dbReference type="SAM" id="Phobius"/>
    </source>
</evidence>
<keyword evidence="1" id="KW-0812">Transmembrane</keyword>
<gene>
    <name evidence="2" type="ORF">BJ987_006792</name>
</gene>
<keyword evidence="1" id="KW-0472">Membrane</keyword>
<evidence type="ECO:0000313" key="3">
    <source>
        <dbReference type="Proteomes" id="UP001519325"/>
    </source>
</evidence>
<dbReference type="Pfam" id="PF14019">
    <property type="entry name" value="DUF4235"/>
    <property type="match status" value="1"/>
</dbReference>
<keyword evidence="1" id="KW-1133">Transmembrane helix</keyword>
<proteinExistence type="predicted"/>
<comment type="caution">
    <text evidence="2">The sequence shown here is derived from an EMBL/GenBank/DDBJ whole genome shotgun (WGS) entry which is preliminary data.</text>
</comment>
<dbReference type="EMBL" id="JAGGMR010000001">
    <property type="protein sequence ID" value="MBP2193891.1"/>
    <property type="molecule type" value="Genomic_DNA"/>
</dbReference>
<keyword evidence="3" id="KW-1185">Reference proteome</keyword>
<feature type="transmembrane region" description="Helical" evidence="1">
    <location>
        <begin position="12"/>
        <end position="31"/>
    </location>
</feature>
<dbReference type="InterPro" id="IPR025329">
    <property type="entry name" value="DUF4235"/>
</dbReference>